<dbReference type="EMBL" id="KU197013">
    <property type="protein sequence ID" value="AMW36096.1"/>
    <property type="molecule type" value="Genomic_DNA"/>
</dbReference>
<keyword evidence="3" id="KW-1185">Reference proteome</keyword>
<evidence type="ECO:0000256" key="1">
    <source>
        <dbReference type="SAM" id="Phobius"/>
    </source>
</evidence>
<dbReference type="Proteomes" id="UP000223622">
    <property type="component" value="Segment"/>
</dbReference>
<feature type="transmembrane region" description="Helical" evidence="1">
    <location>
        <begin position="15"/>
        <end position="37"/>
    </location>
</feature>
<accession>A0A1I9L2A9</accession>
<sequence>MVYARPFEISNRVTITAAVAGLGILAGTAGTVVAVFGRDSAWRIVVRVKDDENGSQDFEMAPSAVTLAAD</sequence>
<organism evidence="2 3">
    <name type="scientific">Xanthomonas phage XAJ24</name>
    <dbReference type="NCBI Taxonomy" id="1775250"/>
    <lineage>
        <taxon>Viruses</taxon>
        <taxon>Duplodnaviria</taxon>
        <taxon>Heunggongvirae</taxon>
        <taxon>Uroviricota</taxon>
        <taxon>Caudoviricetes</taxon>
        <taxon>Autographivirales</taxon>
        <taxon>Autonotataviridae</taxon>
        <taxon>Gujervirinae</taxon>
        <taxon>Pradovirus</taxon>
        <taxon>Pradovirus XAJ24</taxon>
    </lineage>
</organism>
<keyword evidence="1" id="KW-0812">Transmembrane</keyword>
<dbReference type="RefSeq" id="YP_009785941.1">
    <property type="nucleotide sequence ID" value="NC_047762.1"/>
</dbReference>
<name>A0A1I9L2A9_9CAUD</name>
<dbReference type="KEGG" id="vg:54976008"/>
<evidence type="ECO:0000313" key="3">
    <source>
        <dbReference type="Proteomes" id="UP000223622"/>
    </source>
</evidence>
<reference evidence="2 3" key="1">
    <citation type="submission" date="2015-11" db="EMBL/GenBank/DDBJ databases">
        <title>Bacteriophages of Xanthomonas arboricola pv. juglandis: Characterization of two phages.</title>
        <authorList>
            <person name="Domotor D."/>
            <person name="Frank T."/>
            <person name="Rakhely G."/>
            <person name="Doffkay Z."/>
            <person name="Schneider G."/>
            <person name="Kovacs T."/>
        </authorList>
    </citation>
    <scope>NUCLEOTIDE SEQUENCE [LARGE SCALE GENOMIC DNA]</scope>
</reference>
<evidence type="ECO:0000313" key="2">
    <source>
        <dbReference type="EMBL" id="AMW36096.1"/>
    </source>
</evidence>
<keyword evidence="1" id="KW-1133">Transmembrane helix</keyword>
<proteinExistence type="predicted"/>
<protein>
    <submittedName>
        <fullName evidence="2">Uncharacterized protein</fullName>
    </submittedName>
</protein>
<dbReference type="GeneID" id="54976008"/>
<keyword evidence="1" id="KW-0472">Membrane</keyword>